<protein>
    <submittedName>
        <fullName evidence="6">Azurin</fullName>
    </submittedName>
</protein>
<dbReference type="GO" id="GO:0009055">
    <property type="term" value="F:electron transfer activity"/>
    <property type="evidence" value="ECO:0007669"/>
    <property type="project" value="InterPro"/>
</dbReference>
<keyword evidence="1" id="KW-0813">Transport</keyword>
<dbReference type="NCBIfam" id="TIGR02695">
    <property type="entry name" value="azurin"/>
    <property type="match status" value="1"/>
</dbReference>
<dbReference type="PANTHER" id="PTHR38439:SF2">
    <property type="entry name" value="OUTER MEMBRANE PROTEIN H.8"/>
    <property type="match status" value="1"/>
</dbReference>
<dbReference type="Gene3D" id="2.60.40.420">
    <property type="entry name" value="Cupredoxins - blue copper proteins"/>
    <property type="match status" value="1"/>
</dbReference>
<keyword evidence="4" id="KW-0186">Copper</keyword>
<dbReference type="InterPro" id="IPR050845">
    <property type="entry name" value="Cu-binding_ET"/>
</dbReference>
<organism evidence="6 7">
    <name type="scientific">Hyunsoonleella aquatilis</name>
    <dbReference type="NCBI Taxonomy" id="2762758"/>
    <lineage>
        <taxon>Bacteria</taxon>
        <taxon>Pseudomonadati</taxon>
        <taxon>Bacteroidota</taxon>
        <taxon>Flavobacteriia</taxon>
        <taxon>Flavobacteriales</taxon>
        <taxon>Flavobacteriaceae</taxon>
    </lineage>
</organism>
<name>A0A923KGD4_9FLAO</name>
<evidence type="ECO:0000259" key="5">
    <source>
        <dbReference type="Pfam" id="PF00127"/>
    </source>
</evidence>
<evidence type="ECO:0000256" key="2">
    <source>
        <dbReference type="ARBA" id="ARBA00022723"/>
    </source>
</evidence>
<evidence type="ECO:0000256" key="1">
    <source>
        <dbReference type="ARBA" id="ARBA00022448"/>
    </source>
</evidence>
<evidence type="ECO:0000256" key="3">
    <source>
        <dbReference type="ARBA" id="ARBA00022982"/>
    </source>
</evidence>
<dbReference type="GO" id="GO:0005507">
    <property type="term" value="F:copper ion binding"/>
    <property type="evidence" value="ECO:0007669"/>
    <property type="project" value="InterPro"/>
</dbReference>
<dbReference type="InterPro" id="IPR008972">
    <property type="entry name" value="Cupredoxin"/>
</dbReference>
<comment type="caution">
    <text evidence="6">The sequence shown here is derived from an EMBL/GenBank/DDBJ whole genome shotgun (WGS) entry which is preliminary data.</text>
</comment>
<accession>A0A923KGD4</accession>
<dbReference type="PROSITE" id="PS00196">
    <property type="entry name" value="COPPER_BLUE"/>
    <property type="match status" value="1"/>
</dbReference>
<feature type="domain" description="Blue (type 1) copper" evidence="5">
    <location>
        <begin position="54"/>
        <end position="171"/>
    </location>
</feature>
<proteinExistence type="predicted"/>
<dbReference type="Pfam" id="PF00127">
    <property type="entry name" value="Copper-bind"/>
    <property type="match status" value="1"/>
</dbReference>
<dbReference type="RefSeq" id="WP_186560400.1">
    <property type="nucleotide sequence ID" value="NZ_JACNMF010000002.1"/>
</dbReference>
<dbReference type="SUPFAM" id="SSF49503">
    <property type="entry name" value="Cupredoxins"/>
    <property type="match status" value="1"/>
</dbReference>
<dbReference type="InterPro" id="IPR028871">
    <property type="entry name" value="BlueCu_1_BS"/>
</dbReference>
<evidence type="ECO:0000256" key="4">
    <source>
        <dbReference type="ARBA" id="ARBA00023008"/>
    </source>
</evidence>
<keyword evidence="2" id="KW-0479">Metal-binding</keyword>
<dbReference type="Proteomes" id="UP000656244">
    <property type="component" value="Unassembled WGS sequence"/>
</dbReference>
<keyword evidence="3" id="KW-0249">Electron transport</keyword>
<keyword evidence="7" id="KW-1185">Reference proteome</keyword>
<gene>
    <name evidence="6" type="primary">azu</name>
    <name evidence="6" type="ORF">H7U19_06495</name>
</gene>
<sequence length="172" mass="18631">MKTLKYLLTAVFVTTLLFNCGGDKKKEAPKEKIKLGTKKEEKKVDGNVANLVIAGTDAMQFDKKELRVKAGQKVKLTLRHTGKMDVNVMGHNVVILKQGVDISAFAGKAATARDTKYIPAGAEGDIIAYTNMIGGGQTTSIEFDAPAPGTYDFICSFPGHYALMKGKFIVEQ</sequence>
<dbReference type="PANTHER" id="PTHR38439">
    <property type="entry name" value="AURACYANIN-B"/>
    <property type="match status" value="1"/>
</dbReference>
<dbReference type="EMBL" id="JACNMF010000002">
    <property type="protein sequence ID" value="MBC3758046.1"/>
    <property type="molecule type" value="Genomic_DNA"/>
</dbReference>
<dbReference type="AlphaFoldDB" id="A0A923KGD4"/>
<evidence type="ECO:0000313" key="7">
    <source>
        <dbReference type="Proteomes" id="UP000656244"/>
    </source>
</evidence>
<reference evidence="6" key="1">
    <citation type="submission" date="2020-08" db="EMBL/GenBank/DDBJ databases">
        <title>Hyunsoonleella sp. strain SJ7 genome sequencing and assembly.</title>
        <authorList>
            <person name="Kim I."/>
        </authorList>
    </citation>
    <scope>NUCLEOTIDE SEQUENCE</scope>
    <source>
        <strain evidence="6">SJ7</strain>
    </source>
</reference>
<dbReference type="CDD" id="cd13922">
    <property type="entry name" value="Azurin"/>
    <property type="match status" value="1"/>
</dbReference>
<evidence type="ECO:0000313" key="6">
    <source>
        <dbReference type="EMBL" id="MBC3758046.1"/>
    </source>
</evidence>
<dbReference type="InterPro" id="IPR000923">
    <property type="entry name" value="BlueCu_1"/>
</dbReference>
<dbReference type="InterPro" id="IPR014068">
    <property type="entry name" value="Azurin"/>
</dbReference>